<dbReference type="OrthoDB" id="420187at2759"/>
<dbReference type="Proteomes" id="UP000004994">
    <property type="component" value="Chromosome 7"/>
</dbReference>
<dbReference type="AlphaFoldDB" id="A0A3Q7H5Y7"/>
<keyword evidence="2" id="KW-0378">Hydrolase</keyword>
<dbReference type="EnsemblPlants" id="Solyc07g005530.3.1">
    <property type="protein sequence ID" value="Solyc07g005530.3.1"/>
    <property type="gene ID" value="Solyc07g005530.3"/>
</dbReference>
<dbReference type="STRING" id="4081.A0A3Q7H5Y7"/>
<keyword evidence="2" id="KW-0645">Protease</keyword>
<sequence>MGEAIIDKMEENLGQEISGLIGSDPGLDTSSSVFHRKIEFHLARKPFNGFISGKNNGGFQLETLNPSSETRKENGSLVGAGKKGGGDVVMESNGMDPEVSFGIAFRKIMRIGAGLQNLGNTCFLNSVLQCLTYTEPLAAYLESGKHQSSCRMAGFCALCAIQKHVSRALQATGKILAPKDLVSNLRCISRNFRNARQEDAHEYMVNLLESMHKCCLPSGVPSESPSAYEKSLVHKIFGGRLRSQVQCMQCKFCSDKFDPFLDLSLEILRADSLLKALDHFTARELLDGGQRQYQCQQCKQKVKATKRLTIDRAPHVLTVHLKRFGSHVPGQKIDKKIHYGPTLDLKHFVSDTYSGELKYTLYGVLVHAGWSTHSGHYYCFVRTSSGNWYSLDDNQVVQVSERKVLEQKAYMLFYVRDKKSPVPKKSVDVARNDNVITNGIGNKISSNHSQRFKDTAQNGFHVKNEGSLSCTKDQRETLSAEVSKGTSTKDLTPPKVNGAVVNGFSSHGGAIQPENLPKVQETGDSVKDPSVVDAEDGPSLLKANPAVPVCNGTHRLDNKGDARCGDSTPLPNGNVTIKELTCSAAIPFHFSSVNSDKDPSTPAKLLNKQVECSKADTNIQVVKGISNGSLGGSAVEVNNDVGQRKAVAESAGVLSQPTMTSSAEKVAIDKACLKAKKKSFKSRVTKLHLSFMILDPALGLNRKKKRMNHRIGKRKRSNPSSMDESNSDLGPSTSKLSHTLVSSPMQSQRKKSKLGSNEKVSSTAGHNGDLLRNTVNDERVVNNGTVLANDKQPQKSSRFAPVGSQGVDNRQSTDSKETKVVATRKGLLNMLTRGLESSVARWDDVEVRSLKGVEAQNGNCVTIGYIGDEWDEEYDTGKRRKIRSSKIEFGGPNLFQDFASKKTKVKKARLERSSSANQPFRIL</sequence>
<dbReference type="KEGG" id="sly:101266236"/>
<dbReference type="PROSITE" id="PS00973">
    <property type="entry name" value="USP_2"/>
    <property type="match status" value="1"/>
</dbReference>
<dbReference type="SUPFAM" id="SSF54001">
    <property type="entry name" value="Cysteine proteinases"/>
    <property type="match status" value="1"/>
</dbReference>
<dbReference type="GO" id="GO:0016579">
    <property type="term" value="P:protein deubiquitination"/>
    <property type="evidence" value="ECO:0007669"/>
    <property type="project" value="InterPro"/>
</dbReference>
<dbReference type="FunCoup" id="A0A3Q7H5Y7">
    <property type="interactions" value="1155"/>
</dbReference>
<protein>
    <recommendedName>
        <fullName evidence="2">Ubiquitin carboxyl-terminal hydrolase</fullName>
        <ecNumber evidence="2">3.4.19.12</ecNumber>
    </recommendedName>
</protein>
<dbReference type="PROSITE" id="PS50235">
    <property type="entry name" value="USP_3"/>
    <property type="match status" value="1"/>
</dbReference>
<dbReference type="PaxDb" id="4081-Solyc07g005530.2.1"/>
<comment type="function">
    <text evidence="2">Recognizes and hydrolyzes the peptide bond at the C-terminal Gly of ubiquitin. Involved in the processing of poly-ubiquitin precursors as well as that of ubiquitinated proteins.</text>
</comment>
<dbReference type="GO" id="GO:0005634">
    <property type="term" value="C:nucleus"/>
    <property type="evidence" value="ECO:0000318"/>
    <property type="project" value="GO_Central"/>
</dbReference>
<dbReference type="InterPro" id="IPR050164">
    <property type="entry name" value="Peptidase_C19"/>
</dbReference>
<evidence type="ECO:0000256" key="1">
    <source>
        <dbReference type="ARBA" id="ARBA00009085"/>
    </source>
</evidence>
<feature type="compositionally biased region" description="Polar residues" evidence="3">
    <location>
        <begin position="754"/>
        <end position="765"/>
    </location>
</feature>
<dbReference type="OMA" id="RNDNVIT"/>
<dbReference type="InterPro" id="IPR028889">
    <property type="entry name" value="USP"/>
</dbReference>
<dbReference type="GO" id="GO:0006508">
    <property type="term" value="P:proteolysis"/>
    <property type="evidence" value="ECO:0007669"/>
    <property type="project" value="UniProtKB-KW"/>
</dbReference>
<dbReference type="PANTHER" id="PTHR24006">
    <property type="entry name" value="UBIQUITIN CARBOXYL-TERMINAL HYDROLASE"/>
    <property type="match status" value="1"/>
</dbReference>
<feature type="region of interest" description="Disordered" evidence="3">
    <location>
        <begin position="704"/>
        <end position="819"/>
    </location>
</feature>
<reference evidence="5" key="1">
    <citation type="journal article" date="2012" name="Nature">
        <title>The tomato genome sequence provides insights into fleshy fruit evolution.</title>
        <authorList>
            <consortium name="Tomato Genome Consortium"/>
        </authorList>
    </citation>
    <scope>NUCLEOTIDE SEQUENCE [LARGE SCALE GENOMIC DNA]</scope>
    <source>
        <strain evidence="5">cv. Heinz 1706</strain>
    </source>
</reference>
<dbReference type="GO" id="GO:0004843">
    <property type="term" value="F:cysteine-type deubiquitinase activity"/>
    <property type="evidence" value="ECO:0000318"/>
    <property type="project" value="GO_Central"/>
</dbReference>
<feature type="compositionally biased region" description="Basic residues" evidence="3">
    <location>
        <begin position="704"/>
        <end position="717"/>
    </location>
</feature>
<dbReference type="FunFam" id="3.90.70.10:FF:000078">
    <property type="entry name" value="Ubiquitin carboxyl-terminal hydrolase 23"/>
    <property type="match status" value="1"/>
</dbReference>
<dbReference type="PROSITE" id="PS00972">
    <property type="entry name" value="USP_1"/>
    <property type="match status" value="1"/>
</dbReference>
<dbReference type="GO" id="GO:0031647">
    <property type="term" value="P:regulation of protein stability"/>
    <property type="evidence" value="ECO:0000318"/>
    <property type="project" value="GO_Central"/>
</dbReference>
<gene>
    <name evidence="5" type="primary">LOC101266236</name>
</gene>
<evidence type="ECO:0000256" key="3">
    <source>
        <dbReference type="SAM" id="MobiDB-lite"/>
    </source>
</evidence>
<dbReference type="InterPro" id="IPR038765">
    <property type="entry name" value="Papain-like_cys_pep_sf"/>
</dbReference>
<evidence type="ECO:0000313" key="6">
    <source>
        <dbReference type="Proteomes" id="UP000004994"/>
    </source>
</evidence>
<reference evidence="5" key="2">
    <citation type="submission" date="2019-01" db="UniProtKB">
        <authorList>
            <consortium name="EnsemblPlants"/>
        </authorList>
    </citation>
    <scope>IDENTIFICATION</scope>
    <source>
        <strain evidence="5">cv. Heinz 1706</strain>
    </source>
</reference>
<keyword evidence="2" id="KW-0833">Ubl conjugation pathway</keyword>
<dbReference type="InterPro" id="IPR001394">
    <property type="entry name" value="Peptidase_C19_UCH"/>
</dbReference>
<dbReference type="GeneID" id="101266236"/>
<comment type="catalytic activity">
    <reaction evidence="2">
        <text>Thiol-dependent hydrolysis of ester, thioester, amide, peptide and isopeptide bonds formed by the C-terminal Gly of ubiquitin (a 76-residue protein attached to proteins as an intracellular targeting signal).</text>
        <dbReference type="EC" id="3.4.19.12"/>
    </reaction>
</comment>
<name>A0A3Q7H5Y7_SOLLC</name>
<dbReference type="EC" id="3.4.19.12" evidence="2"/>
<accession>A0A3Q7H5Y7</accession>
<evidence type="ECO:0000256" key="2">
    <source>
        <dbReference type="RuleBase" id="RU366025"/>
    </source>
</evidence>
<keyword evidence="6" id="KW-1185">Reference proteome</keyword>
<dbReference type="InParanoid" id="A0A3Q7H5Y7"/>
<feature type="region of interest" description="Disordered" evidence="3">
    <location>
        <begin position="508"/>
        <end position="527"/>
    </location>
</feature>
<dbReference type="Pfam" id="PF00443">
    <property type="entry name" value="UCH"/>
    <property type="match status" value="1"/>
</dbReference>
<dbReference type="PANTHER" id="PTHR24006:SF663">
    <property type="entry name" value="UBIQUITIN CARBOXYL-TERMINAL HYDROLASE 23"/>
    <property type="match status" value="1"/>
</dbReference>
<feature type="compositionally biased region" description="Polar residues" evidence="3">
    <location>
        <begin position="718"/>
        <end position="747"/>
    </location>
</feature>
<evidence type="ECO:0000313" key="5">
    <source>
        <dbReference type="EnsemblPlants" id="Solyc07g005530.3.1"/>
    </source>
</evidence>
<keyword evidence="2" id="KW-0788">Thiol protease</keyword>
<dbReference type="GO" id="GO:0005829">
    <property type="term" value="C:cytosol"/>
    <property type="evidence" value="ECO:0000318"/>
    <property type="project" value="GO_Central"/>
</dbReference>
<evidence type="ECO:0000259" key="4">
    <source>
        <dbReference type="PROSITE" id="PS50235"/>
    </source>
</evidence>
<dbReference type="Gene3D" id="3.90.70.10">
    <property type="entry name" value="Cysteine proteinases"/>
    <property type="match status" value="1"/>
</dbReference>
<proteinExistence type="inferred from homology"/>
<dbReference type="InterPro" id="IPR018200">
    <property type="entry name" value="USP_CS"/>
</dbReference>
<comment type="similarity">
    <text evidence="1 2">Belongs to the peptidase C19 family.</text>
</comment>
<feature type="domain" description="USP" evidence="4">
    <location>
        <begin position="113"/>
        <end position="417"/>
    </location>
</feature>
<dbReference type="Gramene" id="Solyc07g005530.3.1">
    <property type="protein sequence ID" value="Solyc07g005530.3.1"/>
    <property type="gene ID" value="Solyc07g005530.3"/>
</dbReference>
<dbReference type="CDD" id="cd02661">
    <property type="entry name" value="Peptidase_C19E"/>
    <property type="match status" value="1"/>
</dbReference>
<organism evidence="5">
    <name type="scientific">Solanum lycopersicum</name>
    <name type="common">Tomato</name>
    <name type="synonym">Lycopersicon esculentum</name>
    <dbReference type="NCBI Taxonomy" id="4081"/>
    <lineage>
        <taxon>Eukaryota</taxon>
        <taxon>Viridiplantae</taxon>
        <taxon>Streptophyta</taxon>
        <taxon>Embryophyta</taxon>
        <taxon>Tracheophyta</taxon>
        <taxon>Spermatophyta</taxon>
        <taxon>Magnoliopsida</taxon>
        <taxon>eudicotyledons</taxon>
        <taxon>Gunneridae</taxon>
        <taxon>Pentapetalae</taxon>
        <taxon>asterids</taxon>
        <taxon>lamiids</taxon>
        <taxon>Solanales</taxon>
        <taxon>Solanaceae</taxon>
        <taxon>Solanoideae</taxon>
        <taxon>Solaneae</taxon>
        <taxon>Solanum</taxon>
        <taxon>Solanum subgen. Lycopersicon</taxon>
    </lineage>
</organism>